<proteinExistence type="predicted"/>
<dbReference type="Proteomes" id="UP000037029">
    <property type="component" value="Chromosome"/>
</dbReference>
<organism evidence="1 2">
    <name type="scientific">Sphingobium yanoikuyae</name>
    <name type="common">Sphingomonas yanoikuyae</name>
    <dbReference type="NCBI Taxonomy" id="13690"/>
    <lineage>
        <taxon>Bacteria</taxon>
        <taxon>Pseudomonadati</taxon>
        <taxon>Pseudomonadota</taxon>
        <taxon>Alphaproteobacteria</taxon>
        <taxon>Sphingomonadales</taxon>
        <taxon>Sphingomonadaceae</taxon>
        <taxon>Sphingobium</taxon>
    </lineage>
</organism>
<gene>
    <name evidence="1" type="ORF">BV87_22130</name>
</gene>
<accession>A0A2D1R7K1</accession>
<dbReference type="EMBL" id="CP020925">
    <property type="protein sequence ID" value="ATP20812.1"/>
    <property type="molecule type" value="Genomic_DNA"/>
</dbReference>
<dbReference type="AlphaFoldDB" id="A0A2D1R7K1"/>
<sequence length="72" mass="8194">MIMRGRARGHQERIVILAHQIETMARKKTLREVKHYLPKPGNAPKPSGTSAMLAMVRRFKADQDQRAAARQS</sequence>
<evidence type="ECO:0000313" key="1">
    <source>
        <dbReference type="EMBL" id="ATP20812.1"/>
    </source>
</evidence>
<evidence type="ECO:0000313" key="2">
    <source>
        <dbReference type="Proteomes" id="UP000037029"/>
    </source>
</evidence>
<name>A0A2D1R7K1_SPHYA</name>
<reference evidence="1 2" key="1">
    <citation type="submission" date="2017-04" db="EMBL/GenBank/DDBJ databases">
        <title>Characterization, genome and methylation analysis of a phthalic acid esters degrading strain Sphingobium yanoikuyae SHJ.</title>
        <authorList>
            <person name="Feng L."/>
        </authorList>
    </citation>
    <scope>NUCLEOTIDE SEQUENCE [LARGE SCALE GENOMIC DNA]</scope>
    <source>
        <strain evidence="1 2">SHJ</strain>
    </source>
</reference>
<protein>
    <submittedName>
        <fullName evidence="1">Uncharacterized protein</fullName>
    </submittedName>
</protein>